<feature type="transmembrane region" description="Helical" evidence="5">
    <location>
        <begin position="84"/>
        <end position="102"/>
    </location>
</feature>
<evidence type="ECO:0000313" key="7">
    <source>
        <dbReference type="EMBL" id="MBB1520857.1"/>
    </source>
</evidence>
<dbReference type="EMBL" id="JACJFN010000004">
    <property type="protein sequence ID" value="MBB1520857.1"/>
    <property type="molecule type" value="Genomic_DNA"/>
</dbReference>
<evidence type="ECO:0000256" key="1">
    <source>
        <dbReference type="ARBA" id="ARBA00004127"/>
    </source>
</evidence>
<dbReference type="GO" id="GO:0012505">
    <property type="term" value="C:endomembrane system"/>
    <property type="evidence" value="ECO:0007669"/>
    <property type="project" value="UniProtKB-SubCell"/>
</dbReference>
<keyword evidence="2 5" id="KW-0812">Transmembrane</keyword>
<keyword evidence="4 5" id="KW-0472">Membrane</keyword>
<sequence>MAGCKCSVKSTDCPSPGGLVSALNRLRHWARALKRDAHALWLAARDARTPKLAKLLALLVAAYALSPIDLIPDFVPVLGYLDDLIIVPLGIWLVVRLIPAGLMAEYRALASLASARPVSKMAASFVVLVWLALGAALGFWLMSRS</sequence>
<feature type="transmembrane region" description="Helical" evidence="5">
    <location>
        <begin position="55"/>
        <end position="72"/>
    </location>
</feature>
<reference evidence="7 8" key="1">
    <citation type="submission" date="2020-08" db="EMBL/GenBank/DDBJ databases">
        <authorList>
            <person name="Kim C.M."/>
        </authorList>
    </citation>
    <scope>NUCLEOTIDE SEQUENCE [LARGE SCALE GENOMIC DNA]</scope>
    <source>
        <strain evidence="7 8">SR9</strain>
    </source>
</reference>
<accession>A0A7W4H609</accession>
<gene>
    <name evidence="7" type="ORF">H3H45_16545</name>
</gene>
<dbReference type="Pfam" id="PF06803">
    <property type="entry name" value="DUF1232"/>
    <property type="match status" value="1"/>
</dbReference>
<evidence type="ECO:0000313" key="8">
    <source>
        <dbReference type="Proteomes" id="UP000581189"/>
    </source>
</evidence>
<keyword evidence="8" id="KW-1185">Reference proteome</keyword>
<comment type="subcellular location">
    <subcellularLocation>
        <location evidence="1">Endomembrane system</location>
        <topology evidence="1">Multi-pass membrane protein</topology>
    </subcellularLocation>
</comment>
<feature type="transmembrane region" description="Helical" evidence="5">
    <location>
        <begin position="122"/>
        <end position="142"/>
    </location>
</feature>
<keyword evidence="3 5" id="KW-1133">Transmembrane helix</keyword>
<evidence type="ECO:0000256" key="3">
    <source>
        <dbReference type="ARBA" id="ARBA00022989"/>
    </source>
</evidence>
<protein>
    <submittedName>
        <fullName evidence="7">DUF1232 domain-containing protein</fullName>
    </submittedName>
</protein>
<feature type="domain" description="DUF1232" evidence="6">
    <location>
        <begin position="53"/>
        <end position="89"/>
    </location>
</feature>
<name>A0A7W4H609_9GAMM</name>
<dbReference type="Proteomes" id="UP000581189">
    <property type="component" value="Unassembled WGS sequence"/>
</dbReference>
<comment type="caution">
    <text evidence="7">The sequence shown here is derived from an EMBL/GenBank/DDBJ whole genome shotgun (WGS) entry which is preliminary data.</text>
</comment>
<dbReference type="InterPro" id="IPR010652">
    <property type="entry name" value="DUF1232"/>
</dbReference>
<dbReference type="AlphaFoldDB" id="A0A7W4H609"/>
<proteinExistence type="predicted"/>
<evidence type="ECO:0000256" key="5">
    <source>
        <dbReference type="SAM" id="Phobius"/>
    </source>
</evidence>
<evidence type="ECO:0000259" key="6">
    <source>
        <dbReference type="Pfam" id="PF06803"/>
    </source>
</evidence>
<evidence type="ECO:0000256" key="4">
    <source>
        <dbReference type="ARBA" id="ARBA00023136"/>
    </source>
</evidence>
<organism evidence="7 8">
    <name type="scientific">Aquipseudomonas guryensis</name>
    <dbReference type="NCBI Taxonomy" id="2759165"/>
    <lineage>
        <taxon>Bacteria</taxon>
        <taxon>Pseudomonadati</taxon>
        <taxon>Pseudomonadota</taxon>
        <taxon>Gammaproteobacteria</taxon>
        <taxon>Pseudomonadales</taxon>
        <taxon>Pseudomonadaceae</taxon>
        <taxon>Aquipseudomonas</taxon>
    </lineage>
</organism>
<evidence type="ECO:0000256" key="2">
    <source>
        <dbReference type="ARBA" id="ARBA00022692"/>
    </source>
</evidence>